<organism evidence="2 3">
    <name type="scientific">Novosphingobium humi</name>
    <dbReference type="NCBI Taxonomy" id="2282397"/>
    <lineage>
        <taxon>Bacteria</taxon>
        <taxon>Pseudomonadati</taxon>
        <taxon>Pseudomonadota</taxon>
        <taxon>Alphaproteobacteria</taxon>
        <taxon>Sphingomonadales</taxon>
        <taxon>Sphingomonadaceae</taxon>
        <taxon>Novosphingobium</taxon>
    </lineage>
</organism>
<keyword evidence="3" id="KW-1185">Reference proteome</keyword>
<gene>
    <name evidence="2" type="ORF">PQ457_04230</name>
</gene>
<protein>
    <submittedName>
        <fullName evidence="2">Uncharacterized protein</fullName>
    </submittedName>
</protein>
<evidence type="ECO:0000313" key="3">
    <source>
        <dbReference type="Proteomes" id="UP001218231"/>
    </source>
</evidence>
<evidence type="ECO:0000256" key="1">
    <source>
        <dbReference type="SAM" id="MobiDB-lite"/>
    </source>
</evidence>
<name>A0ABY7U0T4_9SPHN</name>
<feature type="region of interest" description="Disordered" evidence="1">
    <location>
        <begin position="84"/>
        <end position="106"/>
    </location>
</feature>
<dbReference type="EMBL" id="CP117417">
    <property type="protein sequence ID" value="WCT78190.1"/>
    <property type="molecule type" value="Genomic_DNA"/>
</dbReference>
<reference evidence="2 3" key="1">
    <citation type="submission" date="2023-02" db="EMBL/GenBank/DDBJ databases">
        <title>Genome sequence of Novosphingobium humi KACC 19094.</title>
        <authorList>
            <person name="Kim S."/>
            <person name="Heo J."/>
            <person name="Kwon S.-W."/>
        </authorList>
    </citation>
    <scope>NUCLEOTIDE SEQUENCE [LARGE SCALE GENOMIC DNA]</scope>
    <source>
        <strain evidence="2 3">KACC 19094</strain>
    </source>
</reference>
<sequence length="145" mass="15358">MADRFTTIWSHSRKQSEISFSEAMGCVSMKQHAIAARSISRRLPSLADTKNAGGPDGASGLSTHARRAMNAPGLSILAPTAMAPTKPYATPREHHNNCRAPLPGLSPLGTARTARGWRNHNVNAHADRCAPLGRNPGGGAQGQPY</sequence>
<proteinExistence type="predicted"/>
<accession>A0ABY7U0T4</accession>
<dbReference type="RefSeq" id="WP_273618531.1">
    <property type="nucleotide sequence ID" value="NZ_CP117417.1"/>
</dbReference>
<evidence type="ECO:0000313" key="2">
    <source>
        <dbReference type="EMBL" id="WCT78190.1"/>
    </source>
</evidence>
<dbReference type="Proteomes" id="UP001218231">
    <property type="component" value="Chromosome"/>
</dbReference>